<feature type="compositionally biased region" description="Polar residues" evidence="5">
    <location>
        <begin position="66"/>
        <end position="76"/>
    </location>
</feature>
<gene>
    <name evidence="8" type="primary">LOC120252737</name>
</gene>
<name>A0AB40AP87_DIOCR</name>
<evidence type="ECO:0000313" key="8">
    <source>
        <dbReference type="RefSeq" id="XP_039116811.1"/>
    </source>
</evidence>
<accession>A0AB40AP87</accession>
<organism evidence="7 8">
    <name type="scientific">Dioscorea cayennensis subsp. rotundata</name>
    <name type="common">White Guinea yam</name>
    <name type="synonym">Dioscorea rotundata</name>
    <dbReference type="NCBI Taxonomy" id="55577"/>
    <lineage>
        <taxon>Eukaryota</taxon>
        <taxon>Viridiplantae</taxon>
        <taxon>Streptophyta</taxon>
        <taxon>Embryophyta</taxon>
        <taxon>Tracheophyta</taxon>
        <taxon>Spermatophyta</taxon>
        <taxon>Magnoliopsida</taxon>
        <taxon>Liliopsida</taxon>
        <taxon>Dioscoreales</taxon>
        <taxon>Dioscoreaceae</taxon>
        <taxon>Dioscorea</taxon>
    </lineage>
</organism>
<dbReference type="Pfam" id="PF14379">
    <property type="entry name" value="Myb_CC_LHEQLE"/>
    <property type="match status" value="1"/>
</dbReference>
<dbReference type="PANTHER" id="PTHR31499:SF80">
    <property type="entry name" value="HTH MYB-TYPE DOMAIN-CONTAINING PROTEIN"/>
    <property type="match status" value="1"/>
</dbReference>
<keyword evidence="7" id="KW-1185">Reference proteome</keyword>
<dbReference type="GO" id="GO:0003700">
    <property type="term" value="F:DNA-binding transcription factor activity"/>
    <property type="evidence" value="ECO:0007669"/>
    <property type="project" value="InterPro"/>
</dbReference>
<dbReference type="InterPro" id="IPR001005">
    <property type="entry name" value="SANT/Myb"/>
</dbReference>
<feature type="region of interest" description="Disordered" evidence="5">
    <location>
        <begin position="55"/>
        <end position="76"/>
    </location>
</feature>
<sequence length="461" mass="50753">MTGFSGVISSSLPVLPTSVEENYPTVFVSQRGQQEMEASDNQSKTAPCHTPPVSHIGNGRPLLSSAPGSQTDFQFSSISHNGRHPIDPLFNSQSSFGDRCLPSKHSSYAMTAQPPITHFPKEPTEISWREDALTPMFDSSENFTSTHSQLLNGCLITSDDFSKSFDLSDLNDFDEASLEFLNDSNSNEHQLQVVQQAGLASSSFSVPQPQINKSALSHSAELCHAPSPSSSTNATAVKSRMRWTQELHGCFVEAVSQLGGSERATPKEVLKLMKKDGLTIYHVKSHLQKYRTARYRPESSEAVPEKTSTASEKLSLDPKMGIEITETLRIQMALQKQLHEQLEVQRNLQLRIEEQGRYLQMMFEKQQKMGLEMMKTKSPLDDPSTQTVHDSDNSSDGARSASKNGSVAADQAEKENASVVAITEEEFSQIGNKHKLPEPEPVVGGSHSPTHKRARGGEIQQ</sequence>
<dbReference type="SUPFAM" id="SSF46689">
    <property type="entry name" value="Homeodomain-like"/>
    <property type="match status" value="1"/>
</dbReference>
<dbReference type="Pfam" id="PF00249">
    <property type="entry name" value="Myb_DNA-binding"/>
    <property type="match status" value="1"/>
</dbReference>
<keyword evidence="2" id="KW-0238">DNA-binding</keyword>
<evidence type="ECO:0000256" key="1">
    <source>
        <dbReference type="ARBA" id="ARBA00023015"/>
    </source>
</evidence>
<dbReference type="RefSeq" id="XP_039116811.1">
    <property type="nucleotide sequence ID" value="XM_039260877.1"/>
</dbReference>
<dbReference type="InterPro" id="IPR017930">
    <property type="entry name" value="Myb_dom"/>
</dbReference>
<dbReference type="AlphaFoldDB" id="A0AB40AP87"/>
<reference evidence="8" key="1">
    <citation type="submission" date="2025-08" db="UniProtKB">
        <authorList>
            <consortium name="RefSeq"/>
        </authorList>
    </citation>
    <scope>IDENTIFICATION</scope>
</reference>
<dbReference type="NCBIfam" id="TIGR01557">
    <property type="entry name" value="myb_SHAQKYF"/>
    <property type="match status" value="1"/>
</dbReference>
<dbReference type="InterPro" id="IPR046955">
    <property type="entry name" value="PHR1-like"/>
</dbReference>
<evidence type="ECO:0000256" key="2">
    <source>
        <dbReference type="ARBA" id="ARBA00023125"/>
    </source>
</evidence>
<evidence type="ECO:0000313" key="7">
    <source>
        <dbReference type="Proteomes" id="UP001515500"/>
    </source>
</evidence>
<dbReference type="InterPro" id="IPR025756">
    <property type="entry name" value="Myb_CC_LHEQLE"/>
</dbReference>
<evidence type="ECO:0000256" key="5">
    <source>
        <dbReference type="SAM" id="MobiDB-lite"/>
    </source>
</evidence>
<dbReference type="InterPro" id="IPR009057">
    <property type="entry name" value="Homeodomain-like_sf"/>
</dbReference>
<feature type="domain" description="HTH myb-type" evidence="6">
    <location>
        <begin position="235"/>
        <end position="295"/>
    </location>
</feature>
<dbReference type="PANTHER" id="PTHR31499">
    <property type="entry name" value="MYB FAMILY TRANSCRIPTION FACTOR PHL11"/>
    <property type="match status" value="1"/>
</dbReference>
<evidence type="ECO:0000256" key="3">
    <source>
        <dbReference type="ARBA" id="ARBA00023163"/>
    </source>
</evidence>
<dbReference type="GeneID" id="120252737"/>
<dbReference type="FunFam" id="1.10.10.60:FF:000002">
    <property type="entry name" value="Myb family transcription factor"/>
    <property type="match status" value="1"/>
</dbReference>
<dbReference type="Gene3D" id="1.10.10.60">
    <property type="entry name" value="Homeodomain-like"/>
    <property type="match status" value="1"/>
</dbReference>
<dbReference type="GO" id="GO:0003677">
    <property type="term" value="F:DNA binding"/>
    <property type="evidence" value="ECO:0007669"/>
    <property type="project" value="UniProtKB-KW"/>
</dbReference>
<keyword evidence="3" id="KW-0804">Transcription</keyword>
<evidence type="ECO:0000256" key="4">
    <source>
        <dbReference type="ARBA" id="ARBA00023242"/>
    </source>
</evidence>
<feature type="region of interest" description="Disordered" evidence="5">
    <location>
        <begin position="376"/>
        <end position="461"/>
    </location>
</feature>
<keyword evidence="1" id="KW-0805">Transcription regulation</keyword>
<protein>
    <submittedName>
        <fullName evidence="8">Protein PHOSPHATE STARVATION RESPONSE 2-like isoform X1</fullName>
    </submittedName>
</protein>
<dbReference type="Proteomes" id="UP001515500">
    <property type="component" value="Chromosome 22"/>
</dbReference>
<evidence type="ECO:0000259" key="6">
    <source>
        <dbReference type="PROSITE" id="PS51294"/>
    </source>
</evidence>
<keyword evidence="4" id="KW-0539">Nucleus</keyword>
<proteinExistence type="predicted"/>
<dbReference type="InterPro" id="IPR006447">
    <property type="entry name" value="Myb_dom_plants"/>
</dbReference>
<dbReference type="PROSITE" id="PS51294">
    <property type="entry name" value="HTH_MYB"/>
    <property type="match status" value="1"/>
</dbReference>
<feature type="compositionally biased region" description="Polar residues" evidence="5">
    <location>
        <begin position="383"/>
        <end position="405"/>
    </location>
</feature>